<protein>
    <submittedName>
        <fullName evidence="2">Uncharacterized protein</fullName>
    </submittedName>
</protein>
<organism evidence="2 3">
    <name type="scientific">Paramecium primaurelia</name>
    <dbReference type="NCBI Taxonomy" id="5886"/>
    <lineage>
        <taxon>Eukaryota</taxon>
        <taxon>Sar</taxon>
        <taxon>Alveolata</taxon>
        <taxon>Ciliophora</taxon>
        <taxon>Intramacronucleata</taxon>
        <taxon>Oligohymenophorea</taxon>
        <taxon>Peniculida</taxon>
        <taxon>Parameciidae</taxon>
        <taxon>Paramecium</taxon>
    </lineage>
</organism>
<name>A0A8S1MZ91_PARPR</name>
<proteinExistence type="predicted"/>
<sequence length="364" mass="43697">MDLSDLFQHSNQNFLLINQFQNRTSQTKESIQQNIQSLLQFKYRNIVNEGDQLIDVTDQLQNILNYSEVLQKKFEQSQKLQQKLRDIEEELQSYFQCKQNFIEIIEEYKQSLEKYKEMKQNVKEFSQNDLPRQDAQNRLQEYASLIKKLKDYSTFKNELNDLKKIDKRFQILEQEEDYLEYYLQVNNKLQEQITLSDTQLLCHFVQMLGQSISYLKSHQNCSVIIYYEDKKNISEEVLMQYKYAILLKIYDMVPTLILIDKENSDAQVICASQHRQQNKLYLENYKNYLSNIKPSYTLLKPDIILGSTFTKIIEKLIQINMINQIRNITYQEMLENTKKILLYQQGLEQLDCFQFLDTMQIELN</sequence>
<evidence type="ECO:0000313" key="3">
    <source>
        <dbReference type="Proteomes" id="UP000688137"/>
    </source>
</evidence>
<dbReference type="OMA" id="IILYQQD"/>
<evidence type="ECO:0000313" key="2">
    <source>
        <dbReference type="EMBL" id="CAD8085600.1"/>
    </source>
</evidence>
<dbReference type="AlphaFoldDB" id="A0A8S1MZ91"/>
<dbReference type="EMBL" id="CAJJDM010000077">
    <property type="protein sequence ID" value="CAD8085600.1"/>
    <property type="molecule type" value="Genomic_DNA"/>
</dbReference>
<accession>A0A8S1MZ91</accession>
<evidence type="ECO:0000256" key="1">
    <source>
        <dbReference type="SAM" id="Coils"/>
    </source>
</evidence>
<dbReference type="Proteomes" id="UP000688137">
    <property type="component" value="Unassembled WGS sequence"/>
</dbReference>
<keyword evidence="1" id="KW-0175">Coiled coil</keyword>
<comment type="caution">
    <text evidence="2">The sequence shown here is derived from an EMBL/GenBank/DDBJ whole genome shotgun (WGS) entry which is preliminary data.</text>
</comment>
<keyword evidence="3" id="KW-1185">Reference proteome</keyword>
<reference evidence="2" key="1">
    <citation type="submission" date="2021-01" db="EMBL/GenBank/DDBJ databases">
        <authorList>
            <consortium name="Genoscope - CEA"/>
            <person name="William W."/>
        </authorList>
    </citation>
    <scope>NUCLEOTIDE SEQUENCE</scope>
</reference>
<feature type="coiled-coil region" evidence="1">
    <location>
        <begin position="70"/>
        <end position="175"/>
    </location>
</feature>
<gene>
    <name evidence="2" type="ORF">PPRIM_AZ9-3.1.T0740218</name>
</gene>